<accession>A0A853C2R8</accession>
<organism evidence="1 2">
    <name type="scientific">Nocardioides thalensis</name>
    <dbReference type="NCBI Taxonomy" id="1914755"/>
    <lineage>
        <taxon>Bacteria</taxon>
        <taxon>Bacillati</taxon>
        <taxon>Actinomycetota</taxon>
        <taxon>Actinomycetes</taxon>
        <taxon>Propionibacteriales</taxon>
        <taxon>Nocardioidaceae</taxon>
        <taxon>Nocardioides</taxon>
    </lineage>
</organism>
<comment type="caution">
    <text evidence="1">The sequence shown here is derived from an EMBL/GenBank/DDBJ whole genome shotgun (WGS) entry which is preliminary data.</text>
</comment>
<name>A0A853C2R8_9ACTN</name>
<dbReference type="EMBL" id="JACCFP010000001">
    <property type="protein sequence ID" value="NYJ00982.1"/>
    <property type="molecule type" value="Genomic_DNA"/>
</dbReference>
<gene>
    <name evidence="1" type="ORF">HNR19_001680</name>
</gene>
<reference evidence="1 2" key="1">
    <citation type="submission" date="2020-07" db="EMBL/GenBank/DDBJ databases">
        <title>Sequencing the genomes of 1000 actinobacteria strains.</title>
        <authorList>
            <person name="Klenk H.-P."/>
        </authorList>
    </citation>
    <scope>NUCLEOTIDE SEQUENCE [LARGE SCALE GENOMIC DNA]</scope>
    <source>
        <strain evidence="1 2">DSM 103833</strain>
    </source>
</reference>
<proteinExistence type="predicted"/>
<dbReference type="RefSeq" id="WP_179667511.1">
    <property type="nucleotide sequence ID" value="NZ_JACCFP010000001.1"/>
</dbReference>
<evidence type="ECO:0000313" key="2">
    <source>
        <dbReference type="Proteomes" id="UP000530424"/>
    </source>
</evidence>
<keyword evidence="2" id="KW-1185">Reference proteome</keyword>
<sequence>MWDTEHTTPTHLSHDLPCAGCGHAVHTYLPCSDTCACQVSALPGSVPLAA</sequence>
<evidence type="ECO:0000313" key="1">
    <source>
        <dbReference type="EMBL" id="NYJ00982.1"/>
    </source>
</evidence>
<dbReference type="Proteomes" id="UP000530424">
    <property type="component" value="Unassembled WGS sequence"/>
</dbReference>
<protein>
    <submittedName>
        <fullName evidence="1">Uncharacterized protein</fullName>
    </submittedName>
</protein>
<dbReference type="AlphaFoldDB" id="A0A853C2R8"/>